<dbReference type="AlphaFoldDB" id="A0A1J1HJ83"/>
<dbReference type="Proteomes" id="UP000183832">
    <property type="component" value="Unassembled WGS sequence"/>
</dbReference>
<reference evidence="2 3" key="1">
    <citation type="submission" date="2015-04" db="EMBL/GenBank/DDBJ databases">
        <authorList>
            <person name="Syromyatnikov M.Y."/>
            <person name="Popov V.N."/>
        </authorList>
    </citation>
    <scope>NUCLEOTIDE SEQUENCE [LARGE SCALE GENOMIC DNA]</scope>
</reference>
<feature type="region of interest" description="Disordered" evidence="1">
    <location>
        <begin position="1"/>
        <end position="38"/>
    </location>
</feature>
<dbReference type="EMBL" id="CVRI01000006">
    <property type="protein sequence ID" value="CRK88077.1"/>
    <property type="molecule type" value="Genomic_DNA"/>
</dbReference>
<evidence type="ECO:0000256" key="1">
    <source>
        <dbReference type="SAM" id="MobiDB-lite"/>
    </source>
</evidence>
<evidence type="ECO:0000313" key="3">
    <source>
        <dbReference type="Proteomes" id="UP000183832"/>
    </source>
</evidence>
<evidence type="ECO:0000313" key="2">
    <source>
        <dbReference type="EMBL" id="CRK88077.1"/>
    </source>
</evidence>
<sequence length="93" mass="10368">MDMTSTAEASRWYGNQRLPGSPNTALSAHQNAGGSAGGVDASEMSAYYALENSNAHRRYYSAAGYSPHSTYHKCYFFLFHFYSCKHLNREVVC</sequence>
<gene>
    <name evidence="2" type="ORF">CLUMA_CG001862</name>
</gene>
<accession>A0A1J1HJ83</accession>
<organism evidence="2 3">
    <name type="scientific">Clunio marinus</name>
    <dbReference type="NCBI Taxonomy" id="568069"/>
    <lineage>
        <taxon>Eukaryota</taxon>
        <taxon>Metazoa</taxon>
        <taxon>Ecdysozoa</taxon>
        <taxon>Arthropoda</taxon>
        <taxon>Hexapoda</taxon>
        <taxon>Insecta</taxon>
        <taxon>Pterygota</taxon>
        <taxon>Neoptera</taxon>
        <taxon>Endopterygota</taxon>
        <taxon>Diptera</taxon>
        <taxon>Nematocera</taxon>
        <taxon>Chironomoidea</taxon>
        <taxon>Chironomidae</taxon>
        <taxon>Clunio</taxon>
    </lineage>
</organism>
<feature type="compositionally biased region" description="Polar residues" evidence="1">
    <location>
        <begin position="21"/>
        <end position="33"/>
    </location>
</feature>
<dbReference type="OrthoDB" id="515401at2759"/>
<keyword evidence="3" id="KW-1185">Reference proteome</keyword>
<protein>
    <submittedName>
        <fullName evidence="2">CLUMA_CG001862, isoform A</fullName>
    </submittedName>
</protein>
<name>A0A1J1HJ83_9DIPT</name>
<proteinExistence type="predicted"/>